<dbReference type="Proteomes" id="UP000320386">
    <property type="component" value="Chromosome"/>
</dbReference>
<dbReference type="EMBL" id="CP036280">
    <property type="protein sequence ID" value="QDU71853.1"/>
    <property type="molecule type" value="Genomic_DNA"/>
</dbReference>
<evidence type="ECO:0000313" key="2">
    <source>
        <dbReference type="Proteomes" id="UP000320386"/>
    </source>
</evidence>
<dbReference type="KEGG" id="mcad:Pan265_17070"/>
<accession>A0A518BXZ8</accession>
<dbReference type="OrthoDB" id="9922707at2"/>
<organism evidence="1 2">
    <name type="scientific">Mucisphaera calidilacus</name>
    <dbReference type="NCBI Taxonomy" id="2527982"/>
    <lineage>
        <taxon>Bacteria</taxon>
        <taxon>Pseudomonadati</taxon>
        <taxon>Planctomycetota</taxon>
        <taxon>Phycisphaerae</taxon>
        <taxon>Phycisphaerales</taxon>
        <taxon>Phycisphaeraceae</taxon>
        <taxon>Mucisphaera</taxon>
    </lineage>
</organism>
<dbReference type="RefSeq" id="WP_145446051.1">
    <property type="nucleotide sequence ID" value="NZ_CP036280.1"/>
</dbReference>
<sequence>MLSGCRGTESVVSGAERAEFSQLSYPSDATVGPPLEVHVVRDGRRGLRVMNLTPADLGRVQVWLNAEYVRVVDEVAIGETWLSLRRWVNGFGESYPTGTFFSPDKNQPLALAEVYDPSTGLRRQLVVRRSDDRRATGALTTVSD</sequence>
<gene>
    <name evidence="1" type="ORF">Pan265_17070</name>
</gene>
<dbReference type="AlphaFoldDB" id="A0A518BXZ8"/>
<reference evidence="1 2" key="1">
    <citation type="submission" date="2019-02" db="EMBL/GenBank/DDBJ databases">
        <title>Deep-cultivation of Planctomycetes and their phenomic and genomic characterization uncovers novel biology.</title>
        <authorList>
            <person name="Wiegand S."/>
            <person name="Jogler M."/>
            <person name="Boedeker C."/>
            <person name="Pinto D."/>
            <person name="Vollmers J."/>
            <person name="Rivas-Marin E."/>
            <person name="Kohn T."/>
            <person name="Peeters S.H."/>
            <person name="Heuer A."/>
            <person name="Rast P."/>
            <person name="Oberbeckmann S."/>
            <person name="Bunk B."/>
            <person name="Jeske O."/>
            <person name="Meyerdierks A."/>
            <person name="Storesund J.E."/>
            <person name="Kallscheuer N."/>
            <person name="Luecker S."/>
            <person name="Lage O.M."/>
            <person name="Pohl T."/>
            <person name="Merkel B.J."/>
            <person name="Hornburger P."/>
            <person name="Mueller R.-W."/>
            <person name="Bruemmer F."/>
            <person name="Labrenz M."/>
            <person name="Spormann A.M."/>
            <person name="Op den Camp H."/>
            <person name="Overmann J."/>
            <person name="Amann R."/>
            <person name="Jetten M.S.M."/>
            <person name="Mascher T."/>
            <person name="Medema M.H."/>
            <person name="Devos D.P."/>
            <person name="Kaster A.-K."/>
            <person name="Ovreas L."/>
            <person name="Rohde M."/>
            <person name="Galperin M.Y."/>
            <person name="Jogler C."/>
        </authorList>
    </citation>
    <scope>NUCLEOTIDE SEQUENCE [LARGE SCALE GENOMIC DNA]</scope>
    <source>
        <strain evidence="1 2">Pan265</strain>
    </source>
</reference>
<name>A0A518BXZ8_9BACT</name>
<evidence type="ECO:0000313" key="1">
    <source>
        <dbReference type="EMBL" id="QDU71853.1"/>
    </source>
</evidence>
<proteinExistence type="predicted"/>
<keyword evidence="2" id="KW-1185">Reference proteome</keyword>
<protein>
    <submittedName>
        <fullName evidence="1">Uncharacterized protein</fullName>
    </submittedName>
</protein>